<reference evidence="9" key="2">
    <citation type="submission" date="2015-02" db="UniProtKB">
        <authorList>
            <consortium name="EnsemblMetazoa"/>
        </authorList>
    </citation>
    <scope>IDENTIFICATION</scope>
</reference>
<keyword evidence="2" id="KW-0723">Serine/threonine-protein kinase</keyword>
<dbReference type="Proteomes" id="UP000014500">
    <property type="component" value="Unassembled WGS sequence"/>
</dbReference>
<dbReference type="SUPFAM" id="SSF56112">
    <property type="entry name" value="Protein kinase-like (PK-like)"/>
    <property type="match status" value="1"/>
</dbReference>
<dbReference type="GO" id="GO:0000082">
    <property type="term" value="P:G1/S transition of mitotic cell cycle"/>
    <property type="evidence" value="ECO:0007669"/>
    <property type="project" value="TreeGrafter"/>
</dbReference>
<keyword evidence="3" id="KW-0808">Transferase</keyword>
<evidence type="ECO:0000256" key="4">
    <source>
        <dbReference type="ARBA" id="ARBA00022741"/>
    </source>
</evidence>
<evidence type="ECO:0000256" key="1">
    <source>
        <dbReference type="ARBA" id="ARBA00006485"/>
    </source>
</evidence>
<organism evidence="9 10">
    <name type="scientific">Strigamia maritima</name>
    <name type="common">European centipede</name>
    <name type="synonym">Geophilus maritimus</name>
    <dbReference type="NCBI Taxonomy" id="126957"/>
    <lineage>
        <taxon>Eukaryota</taxon>
        <taxon>Metazoa</taxon>
        <taxon>Ecdysozoa</taxon>
        <taxon>Arthropoda</taxon>
        <taxon>Myriapoda</taxon>
        <taxon>Chilopoda</taxon>
        <taxon>Pleurostigmophora</taxon>
        <taxon>Geophilomorpha</taxon>
        <taxon>Linotaeniidae</taxon>
        <taxon>Strigamia</taxon>
    </lineage>
</organism>
<dbReference type="PANTHER" id="PTHR24056:SF472">
    <property type="entry name" value="CYCLIN-DEPENDENT KINASE 4, ISOFORM A"/>
    <property type="match status" value="1"/>
</dbReference>
<evidence type="ECO:0000313" key="9">
    <source>
        <dbReference type="EnsemblMetazoa" id="SMAR015391-PA"/>
    </source>
</evidence>
<keyword evidence="6" id="KW-0067">ATP-binding</keyword>
<dbReference type="PANTHER" id="PTHR24056">
    <property type="entry name" value="CELL DIVISION PROTEIN KINASE"/>
    <property type="match status" value="1"/>
</dbReference>
<dbReference type="InterPro" id="IPR000719">
    <property type="entry name" value="Prot_kinase_dom"/>
</dbReference>
<dbReference type="GO" id="GO:0005524">
    <property type="term" value="F:ATP binding"/>
    <property type="evidence" value="ECO:0007669"/>
    <property type="project" value="UniProtKB-KW"/>
</dbReference>
<dbReference type="GO" id="GO:0010389">
    <property type="term" value="P:regulation of G2/M transition of mitotic cell cycle"/>
    <property type="evidence" value="ECO:0007669"/>
    <property type="project" value="TreeGrafter"/>
</dbReference>
<keyword evidence="10" id="KW-1185">Reference proteome</keyword>
<feature type="domain" description="Protein kinase" evidence="8">
    <location>
        <begin position="1"/>
        <end position="234"/>
    </location>
</feature>
<reference evidence="10" key="1">
    <citation type="submission" date="2011-05" db="EMBL/GenBank/DDBJ databases">
        <authorList>
            <person name="Richards S.R."/>
            <person name="Qu J."/>
            <person name="Jiang H."/>
            <person name="Jhangiani S.N."/>
            <person name="Agravi P."/>
            <person name="Goodspeed R."/>
            <person name="Gross S."/>
            <person name="Mandapat C."/>
            <person name="Jackson L."/>
            <person name="Mathew T."/>
            <person name="Pu L."/>
            <person name="Thornton R."/>
            <person name="Saada N."/>
            <person name="Wilczek-Boney K.B."/>
            <person name="Lee S."/>
            <person name="Kovar C."/>
            <person name="Wu Y."/>
            <person name="Scherer S.E."/>
            <person name="Worley K.C."/>
            <person name="Muzny D.M."/>
            <person name="Gibbs R."/>
        </authorList>
    </citation>
    <scope>NUCLEOTIDE SEQUENCE</scope>
    <source>
        <strain evidence="10">Brora</strain>
    </source>
</reference>
<dbReference type="InterPro" id="IPR050108">
    <property type="entry name" value="CDK"/>
</dbReference>
<sequence>MQVPTYENLTLLDVCHGRRLEQEQQLVLFLVFEHVDQDLATYLASCPSPGLGPDRIKDLMFQILSGLDFLHSNRIVHRDLKPQNILVTSDGRIKLADFGLARIYDFQMTLTSVVVTLWYRSPEVLLQATYATPVDIWSCGCIFAELFRRRSLFDGQSDIHQLGKIFSLIGLPPENEWPENVSLPWNSFSHCHGQPVETVIPEICAQGKNLIEKMLIFNPSRRISASEALRHPYFKDDGFIPLVFLPRTSRFTPTLPPSSSEDTSPVDSPLDK</sequence>
<feature type="region of interest" description="Disordered" evidence="7">
    <location>
        <begin position="253"/>
        <end position="272"/>
    </location>
</feature>
<evidence type="ECO:0000313" key="10">
    <source>
        <dbReference type="Proteomes" id="UP000014500"/>
    </source>
</evidence>
<dbReference type="OMA" id="RIYAHAN"/>
<dbReference type="Gene3D" id="3.30.200.20">
    <property type="entry name" value="Phosphorylase Kinase, domain 1"/>
    <property type="match status" value="1"/>
</dbReference>
<dbReference type="Gene3D" id="1.10.510.10">
    <property type="entry name" value="Transferase(Phosphotransferase) domain 1"/>
    <property type="match status" value="1"/>
</dbReference>
<accession>T1JNG2</accession>
<proteinExistence type="inferred from homology"/>
<dbReference type="InterPro" id="IPR008271">
    <property type="entry name" value="Ser/Thr_kinase_AS"/>
</dbReference>
<dbReference type="PhylomeDB" id="T1JNG2"/>
<dbReference type="FunFam" id="1.10.510.10:FF:000205">
    <property type="entry name" value="Cyclin-dependent kinase 6"/>
    <property type="match status" value="1"/>
</dbReference>
<dbReference type="GO" id="GO:0005737">
    <property type="term" value="C:cytoplasm"/>
    <property type="evidence" value="ECO:0007669"/>
    <property type="project" value="TreeGrafter"/>
</dbReference>
<evidence type="ECO:0000259" key="8">
    <source>
        <dbReference type="PROSITE" id="PS50011"/>
    </source>
</evidence>
<dbReference type="Pfam" id="PF00069">
    <property type="entry name" value="Pkinase"/>
    <property type="match status" value="1"/>
</dbReference>
<dbReference type="InterPro" id="IPR011009">
    <property type="entry name" value="Kinase-like_dom_sf"/>
</dbReference>
<evidence type="ECO:0000256" key="7">
    <source>
        <dbReference type="SAM" id="MobiDB-lite"/>
    </source>
</evidence>
<dbReference type="EnsemblMetazoa" id="SMAR015391-RA">
    <property type="protein sequence ID" value="SMAR015391-PA"/>
    <property type="gene ID" value="SMAR015391"/>
</dbReference>
<evidence type="ECO:0000256" key="2">
    <source>
        <dbReference type="ARBA" id="ARBA00022527"/>
    </source>
</evidence>
<feature type="compositionally biased region" description="Polar residues" evidence="7">
    <location>
        <begin position="253"/>
        <end position="266"/>
    </location>
</feature>
<dbReference type="HOGENOM" id="CLU_000288_181_1_1"/>
<dbReference type="SMART" id="SM00220">
    <property type="entry name" value="S_TKc"/>
    <property type="match status" value="1"/>
</dbReference>
<dbReference type="eggNOG" id="KOG0594">
    <property type="taxonomic scope" value="Eukaryota"/>
</dbReference>
<dbReference type="GO" id="GO:0030332">
    <property type="term" value="F:cyclin binding"/>
    <property type="evidence" value="ECO:0007669"/>
    <property type="project" value="TreeGrafter"/>
</dbReference>
<dbReference type="PROSITE" id="PS50011">
    <property type="entry name" value="PROTEIN_KINASE_DOM"/>
    <property type="match status" value="1"/>
</dbReference>
<keyword evidence="5" id="KW-0418">Kinase</keyword>
<evidence type="ECO:0000256" key="6">
    <source>
        <dbReference type="ARBA" id="ARBA00022840"/>
    </source>
</evidence>
<comment type="similarity">
    <text evidence="1">Belongs to the protein kinase superfamily. CMGC Ser/Thr protein kinase family. CDC2/CDKX subfamily.</text>
</comment>
<dbReference type="STRING" id="126957.T1JNG2"/>
<evidence type="ECO:0000256" key="3">
    <source>
        <dbReference type="ARBA" id="ARBA00022679"/>
    </source>
</evidence>
<dbReference type="GO" id="GO:0005634">
    <property type="term" value="C:nucleus"/>
    <property type="evidence" value="ECO:0007669"/>
    <property type="project" value="TreeGrafter"/>
</dbReference>
<dbReference type="PROSITE" id="PS00108">
    <property type="entry name" value="PROTEIN_KINASE_ST"/>
    <property type="match status" value="1"/>
</dbReference>
<dbReference type="GO" id="GO:0000307">
    <property type="term" value="C:cyclin-dependent protein kinase holoenzyme complex"/>
    <property type="evidence" value="ECO:0007669"/>
    <property type="project" value="TreeGrafter"/>
</dbReference>
<protein>
    <recommendedName>
        <fullName evidence="8">Protein kinase domain-containing protein</fullName>
    </recommendedName>
</protein>
<evidence type="ECO:0000256" key="5">
    <source>
        <dbReference type="ARBA" id="ARBA00022777"/>
    </source>
</evidence>
<dbReference type="AlphaFoldDB" id="T1JNG2"/>
<name>T1JNG2_STRMM</name>
<dbReference type="GO" id="GO:0007165">
    <property type="term" value="P:signal transduction"/>
    <property type="evidence" value="ECO:0007669"/>
    <property type="project" value="TreeGrafter"/>
</dbReference>
<keyword evidence="4" id="KW-0547">Nucleotide-binding</keyword>
<dbReference type="GO" id="GO:0004693">
    <property type="term" value="F:cyclin-dependent protein serine/threonine kinase activity"/>
    <property type="evidence" value="ECO:0007669"/>
    <property type="project" value="TreeGrafter"/>
</dbReference>
<dbReference type="GO" id="GO:0010468">
    <property type="term" value="P:regulation of gene expression"/>
    <property type="evidence" value="ECO:0007669"/>
    <property type="project" value="TreeGrafter"/>
</dbReference>
<dbReference type="EMBL" id="JH432003">
    <property type="status" value="NOT_ANNOTATED_CDS"/>
    <property type="molecule type" value="Genomic_DNA"/>
</dbReference>